<dbReference type="AlphaFoldDB" id="A0AAN7W3Q4"/>
<dbReference type="GO" id="GO:0045944">
    <property type="term" value="P:positive regulation of transcription by RNA polymerase II"/>
    <property type="evidence" value="ECO:0007669"/>
    <property type="project" value="TreeGrafter"/>
</dbReference>
<dbReference type="GO" id="GO:0005634">
    <property type="term" value="C:nucleus"/>
    <property type="evidence" value="ECO:0007669"/>
    <property type="project" value="TreeGrafter"/>
</dbReference>
<dbReference type="CDD" id="cd12148">
    <property type="entry name" value="fungal_TF_MHR"/>
    <property type="match status" value="1"/>
</dbReference>
<reference evidence="10" key="1">
    <citation type="submission" date="2023-07" db="EMBL/GenBank/DDBJ databases">
        <title>A draft genome of Kazachstania heterogenica Y-27499.</title>
        <authorList>
            <person name="Donic C."/>
            <person name="Kralova J.S."/>
            <person name="Fidel L."/>
            <person name="Ben-Dor S."/>
            <person name="Jung S."/>
        </authorList>
    </citation>
    <scope>NUCLEOTIDE SEQUENCE [LARGE SCALE GENOMIC DNA]</scope>
    <source>
        <strain evidence="10">Y27499</strain>
    </source>
</reference>
<feature type="domain" description="Zn(2)-C6 fungal-type" evidence="8">
    <location>
        <begin position="90"/>
        <end position="120"/>
    </location>
</feature>
<keyword evidence="6" id="KW-0539">Nucleus</keyword>
<evidence type="ECO:0000256" key="4">
    <source>
        <dbReference type="ARBA" id="ARBA00023125"/>
    </source>
</evidence>
<protein>
    <recommendedName>
        <fullName evidence="8">Zn(2)-C6 fungal-type domain-containing protein</fullName>
    </recommendedName>
</protein>
<feature type="region of interest" description="Disordered" evidence="7">
    <location>
        <begin position="1"/>
        <end position="41"/>
    </location>
</feature>
<dbReference type="GO" id="GO:0000981">
    <property type="term" value="F:DNA-binding transcription factor activity, RNA polymerase II-specific"/>
    <property type="evidence" value="ECO:0007669"/>
    <property type="project" value="InterPro"/>
</dbReference>
<keyword evidence="3" id="KW-0805">Transcription regulation</keyword>
<sequence>MIVIKSEGTPNQKPQSTNTSNNDSMTKSFSKALNSDNTNMDNAANKQIQDTVNNENNVVSNVTTTVCTDPDQKITKPMAKKQIRNRLSFVCQACRKSKTKCDREKPKCTRCVKMNIECVYDVAKQPRPRIPNKDATIAKLEKDVLYWQNKAMKLLNQQEEILHSLKDTHISNNNNNSILSHNPTTTNNNNSNVNAPNTLPFIQMAKNVNNNDDDYLKDIEINLYKDHPTMILSKVLKHDVKPLSENYIIIQDRFMACCIASAFMSQNSNSMIPALTANANISRAKESVRNNVAKLKNILMKQCTDPARRARIEEFTDRILENTNSSKSLKIGMILSMLYNTVGHQYLEDYCTSSDNYSDLLKLFIQEFERLLPPYEIIQSYKKHFYQYVYPNLPFLQKEIFEESISQTITRNPDDPSKIKLNLGCNHLRDKIENLSILMVILKLSYVSLRAIINYDEKDDSGKNVTGNKDLSSSMPIFVTQEQINKYPISNDFILIAQRCLASENWFACANENIITCLLFIWSFFAFSPEEGDFFLEHPTDIISSLIMMLSTSIGLHRDPSDYAQLKEPSLSDQRLLNQRRLLWVSVVGICSFESTLKGRHPLLSSDLMSSFLDTKATNSIKHYMERVSLDMTGNEDELLIKIHEWTVKRAQLSLLLADLDSITMYYNDTFSLRYLELSREKIEIFVAENFPLLELEKRKTKNNKKNTEDFNPHSILIANRNSNALQSILISKLMFLRTSAAIYLHFEVKSLEDSSLLPYYYKYLIQTASDCLNLIKVINDFFSDEYHDYIYKSNSFNITKIIQLALPTALFTLIGVIIRLTLTNNNIFNDFQTNINNYTFHQKAELNMRFEHTTFIQRELENTLEWVYAFASKNLRFTYFSIFKLFAVGDVVLQRIRNGEIWQGICKLSKLKGLQTKITKNLRMTLGVNIEQGADLIHDLEKRNFIEKMPVRELAKLCKIIHDIHLTIKKPLPVFGEDQKLYAPPSVQLTLEGQYLRPSLGSTSASVPTTTAYYNYANIPYNQFSITSLPVNNKNMHSQYPYNSQASTFTSNSNQYHIDPQIQSVMLVNHNSPHMLNSMTPVPENNNVKSFSGAVNHNNFSPSIINGHLPPLNAPIPSSAMNINKNIPNFTTFSHEYNTTNFSNSPYNNLNISGGQLQKNTNISNLIVSNNGIQNGNDSSKYSGFSINENMAKEFLERTKPSSEAYQDEFFDGFDLFDYDFLFGNDFS</sequence>
<dbReference type="PRINTS" id="PR00755">
    <property type="entry name" value="AFLATOXINBRP"/>
</dbReference>
<keyword evidence="4" id="KW-0238">DNA-binding</keyword>
<gene>
    <name evidence="9" type="ORF">RI543_001648</name>
</gene>
<keyword evidence="1" id="KW-0479">Metal-binding</keyword>
<evidence type="ECO:0000313" key="9">
    <source>
        <dbReference type="EMBL" id="KAK5780529.1"/>
    </source>
</evidence>
<dbReference type="CDD" id="cd00067">
    <property type="entry name" value="GAL4"/>
    <property type="match status" value="1"/>
</dbReference>
<evidence type="ECO:0000256" key="1">
    <source>
        <dbReference type="ARBA" id="ARBA00022723"/>
    </source>
</evidence>
<dbReference type="PROSITE" id="PS50048">
    <property type="entry name" value="ZN2_CY6_FUNGAL_2"/>
    <property type="match status" value="1"/>
</dbReference>
<accession>A0AAN7W3Q4</accession>
<dbReference type="PROSITE" id="PS00463">
    <property type="entry name" value="ZN2_CY6_FUNGAL_1"/>
    <property type="match status" value="1"/>
</dbReference>
<feature type="compositionally biased region" description="Polar residues" evidence="7">
    <location>
        <begin position="8"/>
        <end position="41"/>
    </location>
</feature>
<dbReference type="Pfam" id="PF00172">
    <property type="entry name" value="Zn_clus"/>
    <property type="match status" value="1"/>
</dbReference>
<evidence type="ECO:0000313" key="10">
    <source>
        <dbReference type="Proteomes" id="UP001306508"/>
    </source>
</evidence>
<organism evidence="9 10">
    <name type="scientific">Arxiozyma heterogenica</name>
    <dbReference type="NCBI Taxonomy" id="278026"/>
    <lineage>
        <taxon>Eukaryota</taxon>
        <taxon>Fungi</taxon>
        <taxon>Dikarya</taxon>
        <taxon>Ascomycota</taxon>
        <taxon>Saccharomycotina</taxon>
        <taxon>Saccharomycetes</taxon>
        <taxon>Saccharomycetales</taxon>
        <taxon>Saccharomycetaceae</taxon>
        <taxon>Arxiozyma</taxon>
    </lineage>
</organism>
<dbReference type="SMART" id="SM00066">
    <property type="entry name" value="GAL4"/>
    <property type="match status" value="1"/>
</dbReference>
<keyword evidence="2" id="KW-0862">Zinc</keyword>
<dbReference type="GO" id="GO:0008270">
    <property type="term" value="F:zinc ion binding"/>
    <property type="evidence" value="ECO:0007669"/>
    <property type="project" value="InterPro"/>
</dbReference>
<dbReference type="PANTHER" id="PTHR31069">
    <property type="entry name" value="OLEATE-ACTIVATED TRANSCRIPTION FACTOR 1-RELATED"/>
    <property type="match status" value="1"/>
</dbReference>
<dbReference type="Gene3D" id="4.10.240.10">
    <property type="entry name" value="Zn(2)-C6 fungal-type DNA-binding domain"/>
    <property type="match status" value="1"/>
</dbReference>
<evidence type="ECO:0000256" key="3">
    <source>
        <dbReference type="ARBA" id="ARBA00023015"/>
    </source>
</evidence>
<dbReference type="EMBL" id="JAWIZZ010000040">
    <property type="protein sequence ID" value="KAK5780529.1"/>
    <property type="molecule type" value="Genomic_DNA"/>
</dbReference>
<dbReference type="PANTHER" id="PTHR31069:SF29">
    <property type="entry name" value="OLEATE-ACTIVATED TRANSCRIPTION FACTOR 1-RELATED"/>
    <property type="match status" value="1"/>
</dbReference>
<evidence type="ECO:0000259" key="8">
    <source>
        <dbReference type="PROSITE" id="PS50048"/>
    </source>
</evidence>
<dbReference type="Proteomes" id="UP001306508">
    <property type="component" value="Unassembled WGS sequence"/>
</dbReference>
<comment type="caution">
    <text evidence="9">The sequence shown here is derived from an EMBL/GenBank/DDBJ whole genome shotgun (WGS) entry which is preliminary data.</text>
</comment>
<evidence type="ECO:0000256" key="7">
    <source>
        <dbReference type="SAM" id="MobiDB-lite"/>
    </source>
</evidence>
<proteinExistence type="predicted"/>
<evidence type="ECO:0000256" key="6">
    <source>
        <dbReference type="ARBA" id="ARBA00023242"/>
    </source>
</evidence>
<dbReference type="SUPFAM" id="SSF57701">
    <property type="entry name" value="Zn2/Cys6 DNA-binding domain"/>
    <property type="match status" value="1"/>
</dbReference>
<keyword evidence="5" id="KW-0804">Transcription</keyword>
<dbReference type="InterPro" id="IPR036864">
    <property type="entry name" value="Zn2-C6_fun-type_DNA-bd_sf"/>
</dbReference>
<dbReference type="GO" id="GO:0000978">
    <property type="term" value="F:RNA polymerase II cis-regulatory region sequence-specific DNA binding"/>
    <property type="evidence" value="ECO:0007669"/>
    <property type="project" value="TreeGrafter"/>
</dbReference>
<dbReference type="InterPro" id="IPR001138">
    <property type="entry name" value="Zn2Cys6_DnaBD"/>
</dbReference>
<evidence type="ECO:0000256" key="2">
    <source>
        <dbReference type="ARBA" id="ARBA00022833"/>
    </source>
</evidence>
<keyword evidence="10" id="KW-1185">Reference proteome</keyword>
<dbReference type="InterPro" id="IPR050675">
    <property type="entry name" value="OAF3"/>
</dbReference>
<evidence type="ECO:0000256" key="5">
    <source>
        <dbReference type="ARBA" id="ARBA00023163"/>
    </source>
</evidence>
<name>A0AAN7W3Q4_9SACH</name>